<feature type="domain" description="ACT" evidence="4">
    <location>
        <begin position="143"/>
        <end position="220"/>
    </location>
</feature>
<dbReference type="InterPro" id="IPR051257">
    <property type="entry name" value="Diverse_CBS-Domain"/>
</dbReference>
<evidence type="ECO:0000259" key="3">
    <source>
        <dbReference type="PROSITE" id="PS51371"/>
    </source>
</evidence>
<reference evidence="6" key="2">
    <citation type="submission" date="2011-03" db="EMBL/GenBank/DDBJ databases">
        <title>The complete genome of Desulfobacca acetoxidans DSM 11109.</title>
        <authorList>
            <consortium name="US DOE Joint Genome Institute (JGI-PGF)"/>
            <person name="Lucas S."/>
            <person name="Copeland A."/>
            <person name="Lapidus A."/>
            <person name="Bruce D."/>
            <person name="Goodwin L."/>
            <person name="Pitluck S."/>
            <person name="Peters L."/>
            <person name="Kyrpides N."/>
            <person name="Mavromatis K."/>
            <person name="Ivanova N."/>
            <person name="Ovchinnikova G."/>
            <person name="Teshima H."/>
            <person name="Detter J.C."/>
            <person name="Han C."/>
            <person name="Land M."/>
            <person name="Hauser L."/>
            <person name="Markowitz V."/>
            <person name="Cheng J.-F."/>
            <person name="Hugenholtz P."/>
            <person name="Woyke T."/>
            <person name="Wu D."/>
            <person name="Spring S."/>
            <person name="Schueler E."/>
            <person name="Brambilla E."/>
            <person name="Klenk H.-P."/>
            <person name="Eisen J.A."/>
        </authorList>
    </citation>
    <scope>NUCLEOTIDE SEQUENCE [LARGE SCALE GENOMIC DNA]</scope>
    <source>
        <strain evidence="6">ATCC 700848 / DSM 11109 / ASRB2</strain>
    </source>
</reference>
<dbReference type="InterPro" id="IPR046342">
    <property type="entry name" value="CBS_dom_sf"/>
</dbReference>
<feature type="domain" description="CBS" evidence="3">
    <location>
        <begin position="7"/>
        <end position="65"/>
    </location>
</feature>
<dbReference type="RefSeq" id="WP_013705284.1">
    <property type="nucleotide sequence ID" value="NC_015388.1"/>
</dbReference>
<dbReference type="PANTHER" id="PTHR43080:SF2">
    <property type="entry name" value="CBS DOMAIN-CONTAINING PROTEIN"/>
    <property type="match status" value="1"/>
</dbReference>
<dbReference type="PANTHER" id="PTHR43080">
    <property type="entry name" value="CBS DOMAIN-CONTAINING PROTEIN CBSX3, MITOCHONDRIAL"/>
    <property type="match status" value="1"/>
</dbReference>
<dbReference type="KEGG" id="dao:Desac_0280"/>
<dbReference type="EMBL" id="CP002629">
    <property type="protein sequence ID" value="AEB08171.1"/>
    <property type="molecule type" value="Genomic_DNA"/>
</dbReference>
<sequence length="222" mass="25097">MLIREWMATDVLTVDENTSMMKALHLMKENKIRRLPVMSHGKLVGIISDRDLKEASPSKATTLDVHELYYLLAEIKIKEIMTKNPITIQPDETIERAAVVMLENKVSGLPVVNGKSELVGIVTQSDIFRAFVNITGIYRGGVQFAFSLDDRPGSIKEVADTVREHGGRIVSILSSTDMAVEGTRNVYIRIRNLPQEDLENLEKTLRQKFRVIYMVKDILKTV</sequence>
<dbReference type="AlphaFoldDB" id="F2NEI1"/>
<dbReference type="SUPFAM" id="SSF55021">
    <property type="entry name" value="ACT-like"/>
    <property type="match status" value="1"/>
</dbReference>
<organism evidence="5 6">
    <name type="scientific">Desulfobacca acetoxidans (strain ATCC 700848 / DSM 11109 / ASRB2)</name>
    <dbReference type="NCBI Taxonomy" id="880072"/>
    <lineage>
        <taxon>Bacteria</taxon>
        <taxon>Pseudomonadati</taxon>
        <taxon>Thermodesulfobacteriota</taxon>
        <taxon>Desulfobaccia</taxon>
        <taxon>Desulfobaccales</taxon>
        <taxon>Desulfobaccaceae</taxon>
        <taxon>Desulfobacca</taxon>
    </lineage>
</organism>
<dbReference type="SMART" id="SM00116">
    <property type="entry name" value="CBS"/>
    <property type="match status" value="2"/>
</dbReference>
<dbReference type="eggNOG" id="COG0517">
    <property type="taxonomic scope" value="Bacteria"/>
</dbReference>
<dbReference type="InterPro" id="IPR000644">
    <property type="entry name" value="CBS_dom"/>
</dbReference>
<protein>
    <submittedName>
        <fullName evidence="5">CBS domain containing membrane protein</fullName>
    </submittedName>
</protein>
<dbReference type="InterPro" id="IPR045865">
    <property type="entry name" value="ACT-like_dom_sf"/>
</dbReference>
<feature type="domain" description="CBS" evidence="3">
    <location>
        <begin position="81"/>
        <end position="137"/>
    </location>
</feature>
<evidence type="ECO:0000256" key="2">
    <source>
        <dbReference type="PROSITE-ProRule" id="PRU00703"/>
    </source>
</evidence>
<dbReference type="Pfam" id="PF00571">
    <property type="entry name" value="CBS"/>
    <property type="match status" value="2"/>
</dbReference>
<evidence type="ECO:0000256" key="1">
    <source>
        <dbReference type="ARBA" id="ARBA00023122"/>
    </source>
</evidence>
<proteinExistence type="predicted"/>
<dbReference type="SUPFAM" id="SSF54631">
    <property type="entry name" value="CBS-domain pair"/>
    <property type="match status" value="1"/>
</dbReference>
<name>F2NEI1_DESAR</name>
<dbReference type="STRING" id="880072.Desac_0280"/>
<evidence type="ECO:0000313" key="5">
    <source>
        <dbReference type="EMBL" id="AEB08171.1"/>
    </source>
</evidence>
<dbReference type="CDD" id="cd04584">
    <property type="entry name" value="CBS_pair_AcuB_like"/>
    <property type="match status" value="1"/>
</dbReference>
<dbReference type="PROSITE" id="PS51671">
    <property type="entry name" value="ACT"/>
    <property type="match status" value="1"/>
</dbReference>
<dbReference type="InterPro" id="IPR002912">
    <property type="entry name" value="ACT_dom"/>
</dbReference>
<dbReference type="Gene3D" id="3.10.580.10">
    <property type="entry name" value="CBS-domain"/>
    <property type="match status" value="1"/>
</dbReference>
<accession>F2NEI1</accession>
<reference evidence="5 6" key="1">
    <citation type="journal article" date="2011" name="Stand. Genomic Sci.">
        <title>Complete genome sequence of the acetate-degrading sulfate reducer Desulfobacca acetoxidans type strain (ASRB2).</title>
        <authorList>
            <person name="Goker M."/>
            <person name="Teshima H."/>
            <person name="Lapidus A."/>
            <person name="Nolan M."/>
            <person name="Lucas S."/>
            <person name="Hammon N."/>
            <person name="Deshpande S."/>
            <person name="Cheng J.F."/>
            <person name="Tapia R."/>
            <person name="Han C."/>
            <person name="Goodwin L."/>
            <person name="Pitluck S."/>
            <person name="Huntemann M."/>
            <person name="Liolios K."/>
            <person name="Ivanova N."/>
            <person name="Pagani I."/>
            <person name="Mavromatis K."/>
            <person name="Ovchinikova G."/>
            <person name="Pati A."/>
            <person name="Chen A."/>
            <person name="Palaniappan K."/>
            <person name="Land M."/>
            <person name="Hauser L."/>
            <person name="Brambilla E.M."/>
            <person name="Rohde M."/>
            <person name="Spring S."/>
            <person name="Detter J.C."/>
            <person name="Woyke T."/>
            <person name="Bristow J."/>
            <person name="Eisen J.A."/>
            <person name="Markowitz V."/>
            <person name="Hugenholtz P."/>
            <person name="Kyrpides N.C."/>
            <person name="Klenk H.P."/>
        </authorList>
    </citation>
    <scope>NUCLEOTIDE SEQUENCE [LARGE SCALE GENOMIC DNA]</scope>
    <source>
        <strain evidence="6">ATCC 700848 / DSM 11109 / ASRB2</strain>
    </source>
</reference>
<evidence type="ECO:0000259" key="4">
    <source>
        <dbReference type="PROSITE" id="PS51671"/>
    </source>
</evidence>
<dbReference type="Proteomes" id="UP000000483">
    <property type="component" value="Chromosome"/>
</dbReference>
<dbReference type="PROSITE" id="PS51371">
    <property type="entry name" value="CBS"/>
    <property type="match status" value="2"/>
</dbReference>
<evidence type="ECO:0000313" key="6">
    <source>
        <dbReference type="Proteomes" id="UP000000483"/>
    </source>
</evidence>
<dbReference type="HOGENOM" id="CLU_040681_6_0_7"/>
<keyword evidence="6" id="KW-1185">Reference proteome</keyword>
<dbReference type="OrthoDB" id="9802114at2"/>
<gene>
    <name evidence="5" type="ordered locus">Desac_0280</name>
</gene>
<keyword evidence="1 2" id="KW-0129">CBS domain</keyword>